<organism evidence="2">
    <name type="scientific">Clavibacter phage CN77</name>
    <dbReference type="NCBI Taxonomy" id="686440"/>
    <lineage>
        <taxon>Viruses</taxon>
    </lineage>
</organism>
<feature type="transmembrane region" description="Helical" evidence="1">
    <location>
        <begin position="90"/>
        <end position="109"/>
    </location>
</feature>
<evidence type="ECO:0000313" key="2">
    <source>
        <dbReference type="EMBL" id="ACY27521.1"/>
    </source>
</evidence>
<proteinExistence type="predicted"/>
<accession>D0VPP9</accession>
<feature type="transmembrane region" description="Helical" evidence="1">
    <location>
        <begin position="115"/>
        <end position="136"/>
    </location>
</feature>
<name>D0VPP9_9VIRU</name>
<dbReference type="EMBL" id="GU097882">
    <property type="protein sequence ID" value="ACY27521.1"/>
    <property type="molecule type" value="Genomic_DNA"/>
</dbReference>
<reference evidence="2" key="1">
    <citation type="journal article" date="2010" name="Microbiology">
        <title>The endolysins of bacteriophages CMP1 and CN77 are specific for the lysis of Clavibacter michiganensis strains.</title>
        <authorList>
            <person name="Wittmann J."/>
            <person name="Eichenlaub R."/>
            <person name="Dreiseikelmann B."/>
        </authorList>
    </citation>
    <scope>NUCLEOTIDE SEQUENCE</scope>
</reference>
<feature type="transmembrane region" description="Helical" evidence="1">
    <location>
        <begin position="49"/>
        <end position="70"/>
    </location>
</feature>
<sequence length="142" mass="15893">MSAKHRLRPVLVDTSLNYAFAIKYLVYAIFGVVGTIFSVPVIANVGGTYYESIWCFSITILAVLSAYRVWKNAKLAVSVRDMKKEIWLTLPMNILLSLYGIFMTVLVLNGDLTRLSLAVLAYALVVMPTWRVVFLVGNIRNG</sequence>
<keyword evidence="1" id="KW-1133">Transmembrane helix</keyword>
<keyword evidence="1" id="KW-0472">Membrane</keyword>
<feature type="transmembrane region" description="Helical" evidence="1">
    <location>
        <begin position="21"/>
        <end position="43"/>
    </location>
</feature>
<evidence type="ECO:0000256" key="1">
    <source>
        <dbReference type="SAM" id="Phobius"/>
    </source>
</evidence>
<protein>
    <submittedName>
        <fullName evidence="2">Uncharacterized protein hol</fullName>
    </submittedName>
</protein>
<gene>
    <name evidence="2" type="primary">hol</name>
</gene>
<keyword evidence="1" id="KW-0812">Transmembrane</keyword>